<gene>
    <name evidence="1" type="ORF">COHA_008790</name>
</gene>
<organism evidence="1 2">
    <name type="scientific">Chlorella ohadii</name>
    <dbReference type="NCBI Taxonomy" id="2649997"/>
    <lineage>
        <taxon>Eukaryota</taxon>
        <taxon>Viridiplantae</taxon>
        <taxon>Chlorophyta</taxon>
        <taxon>core chlorophytes</taxon>
        <taxon>Trebouxiophyceae</taxon>
        <taxon>Chlorellales</taxon>
        <taxon>Chlorellaceae</taxon>
        <taxon>Chlorella clade</taxon>
        <taxon>Chlorella</taxon>
    </lineage>
</organism>
<comment type="caution">
    <text evidence="1">The sequence shown here is derived from an EMBL/GenBank/DDBJ whole genome shotgun (WGS) entry which is preliminary data.</text>
</comment>
<sequence>MLMAAALAPSAPDLLAELAALPGAAGMLGAEQRRSVASLAVHQGDAAAVQTMLDGPLRQQPIDPDGSMLETVAGRSSDDVLPIARALLQHGTSITLPAINKVVDRRRNAELLELMLGSGLPLPAVPLGSEEESVTMFFGEHDTTESTHDVCCPFYSLFRRDCHYITKTPQELRVRMCQALLRAGYRPTVYNSVRLLVVSKTGYGCQSKSLPNFHILRDWGRLGRTADGTGRICCSPGADPQQDKLLTGDNRLLWMLIEGEPWSPADHRYWPPAFKAAVRTLLLAHRRGAPVKRGLDAPTAAPAAAELQATPLSPLPHTFVLAVIAAAAFPLNAWFDAASMEDWRAAEFWHEMDFAAWGFTQQAAQELDEQADL</sequence>
<dbReference type="EMBL" id="JADXDR010000155">
    <property type="protein sequence ID" value="KAI7837349.1"/>
    <property type="molecule type" value="Genomic_DNA"/>
</dbReference>
<accession>A0AAD5GYN5</accession>
<evidence type="ECO:0000313" key="1">
    <source>
        <dbReference type="EMBL" id="KAI7837349.1"/>
    </source>
</evidence>
<name>A0AAD5GYN5_9CHLO</name>
<dbReference type="Proteomes" id="UP001205105">
    <property type="component" value="Unassembled WGS sequence"/>
</dbReference>
<proteinExistence type="predicted"/>
<reference evidence="1" key="1">
    <citation type="submission" date="2020-11" db="EMBL/GenBank/DDBJ databases">
        <title>Chlorella ohadii genome sequencing and assembly.</title>
        <authorList>
            <person name="Murik O."/>
            <person name="Treves H."/>
            <person name="Kedem I."/>
            <person name="Shotland Y."/>
            <person name="Kaplan A."/>
        </authorList>
    </citation>
    <scope>NUCLEOTIDE SEQUENCE</scope>
    <source>
        <strain evidence="1">1</strain>
    </source>
</reference>
<protein>
    <submittedName>
        <fullName evidence="1">Uncharacterized protein</fullName>
    </submittedName>
</protein>
<evidence type="ECO:0000313" key="2">
    <source>
        <dbReference type="Proteomes" id="UP001205105"/>
    </source>
</evidence>
<dbReference type="AlphaFoldDB" id="A0AAD5GYN5"/>
<keyword evidence="2" id="KW-1185">Reference proteome</keyword>